<reference evidence="10 11" key="1">
    <citation type="submission" date="2018-07" db="EMBL/GenBank/DDBJ databases">
        <title>Genomic Encyclopedia of Type Strains, Phase III (KMG-III): the genomes of soil and plant-associated and newly described type strains.</title>
        <authorList>
            <person name="Whitman W."/>
        </authorList>
    </citation>
    <scope>NUCLEOTIDE SEQUENCE [LARGE SCALE GENOMIC DNA]</scope>
    <source>
        <strain evidence="10 11">CECT 8333</strain>
    </source>
</reference>
<keyword evidence="3 8" id="KW-0808">Transferase</keyword>
<evidence type="ECO:0000256" key="4">
    <source>
        <dbReference type="ARBA" id="ARBA00022741"/>
    </source>
</evidence>
<name>A0A369BME6_9BACL</name>
<dbReference type="OrthoDB" id="9812943at2"/>
<dbReference type="AlphaFoldDB" id="A0A369BME6"/>
<comment type="pathway">
    <text evidence="8">Cofactor biosynthesis; coenzyme A biosynthesis; CoA from (R)-pantothenate: step 5/5.</text>
</comment>
<dbReference type="EMBL" id="QPJW01000002">
    <property type="protein sequence ID" value="RCX21798.1"/>
    <property type="molecule type" value="Genomic_DNA"/>
</dbReference>
<evidence type="ECO:0000313" key="11">
    <source>
        <dbReference type="Proteomes" id="UP000253090"/>
    </source>
</evidence>
<evidence type="ECO:0000313" key="10">
    <source>
        <dbReference type="EMBL" id="RCX21798.1"/>
    </source>
</evidence>
<proteinExistence type="inferred from homology"/>
<dbReference type="GO" id="GO:0005524">
    <property type="term" value="F:ATP binding"/>
    <property type="evidence" value="ECO:0007669"/>
    <property type="project" value="UniProtKB-UniRule"/>
</dbReference>
<dbReference type="RefSeq" id="WP_114496339.1">
    <property type="nucleotide sequence ID" value="NZ_QPJW01000002.1"/>
</dbReference>
<dbReference type="EC" id="2.7.1.24" evidence="8 9"/>
<evidence type="ECO:0000256" key="1">
    <source>
        <dbReference type="ARBA" id="ARBA00009018"/>
    </source>
</evidence>
<dbReference type="PANTHER" id="PTHR10695:SF46">
    <property type="entry name" value="BIFUNCTIONAL COENZYME A SYNTHASE-RELATED"/>
    <property type="match status" value="1"/>
</dbReference>
<dbReference type="Pfam" id="PF01121">
    <property type="entry name" value="CoaE"/>
    <property type="match status" value="1"/>
</dbReference>
<dbReference type="NCBIfam" id="TIGR00152">
    <property type="entry name" value="dephospho-CoA kinase"/>
    <property type="match status" value="1"/>
</dbReference>
<dbReference type="UniPathway" id="UPA00241">
    <property type="reaction ID" value="UER00356"/>
</dbReference>
<dbReference type="InterPro" id="IPR027417">
    <property type="entry name" value="P-loop_NTPase"/>
</dbReference>
<dbReference type="PROSITE" id="PS51219">
    <property type="entry name" value="DPCK"/>
    <property type="match status" value="1"/>
</dbReference>
<comment type="similarity">
    <text evidence="1 8">Belongs to the CoaE family.</text>
</comment>
<keyword evidence="4 8" id="KW-0547">Nucleotide-binding</keyword>
<keyword evidence="7 8" id="KW-0173">Coenzyme A biosynthesis</keyword>
<dbReference type="SUPFAM" id="SSF52540">
    <property type="entry name" value="P-loop containing nucleoside triphosphate hydrolases"/>
    <property type="match status" value="1"/>
</dbReference>
<dbReference type="Gene3D" id="3.40.50.300">
    <property type="entry name" value="P-loop containing nucleotide triphosphate hydrolases"/>
    <property type="match status" value="1"/>
</dbReference>
<dbReference type="HAMAP" id="MF_00376">
    <property type="entry name" value="Dephospho_CoA_kinase"/>
    <property type="match status" value="1"/>
</dbReference>
<sequence>MNIGLTGGIATGKSTVSQMLVQRGAALIDADVIAREIMEPGHPVLAAVARRFGQAVLTPCGGLDRKRLGAIVFSDTEERKALEAITHPAIRLEMEQRMAELEAGDPHRLVVADIPLLYESGLESLYDEVMVVYVPRELQLERLLARDGMTRKEAEARLRAQMDIELKRERADILIDNSLGREETELQIDDFWRKKGLG</sequence>
<protein>
    <recommendedName>
        <fullName evidence="8 9">Dephospho-CoA kinase</fullName>
        <ecNumber evidence="8 9">2.7.1.24</ecNumber>
    </recommendedName>
    <alternativeName>
        <fullName evidence="8">Dephosphocoenzyme A kinase</fullName>
    </alternativeName>
</protein>
<comment type="subcellular location">
    <subcellularLocation>
        <location evidence="8">Cytoplasm</location>
    </subcellularLocation>
</comment>
<dbReference type="InterPro" id="IPR001977">
    <property type="entry name" value="Depp_CoAkinase"/>
</dbReference>
<comment type="caution">
    <text evidence="10">The sequence shown here is derived from an EMBL/GenBank/DDBJ whole genome shotgun (WGS) entry which is preliminary data.</text>
</comment>
<keyword evidence="6 8" id="KW-0067">ATP-binding</keyword>
<keyword evidence="11" id="KW-1185">Reference proteome</keyword>
<evidence type="ECO:0000256" key="9">
    <source>
        <dbReference type="NCBIfam" id="TIGR00152"/>
    </source>
</evidence>
<comment type="catalytic activity">
    <reaction evidence="8">
        <text>3'-dephospho-CoA + ATP = ADP + CoA + H(+)</text>
        <dbReference type="Rhea" id="RHEA:18245"/>
        <dbReference type="ChEBI" id="CHEBI:15378"/>
        <dbReference type="ChEBI" id="CHEBI:30616"/>
        <dbReference type="ChEBI" id="CHEBI:57287"/>
        <dbReference type="ChEBI" id="CHEBI:57328"/>
        <dbReference type="ChEBI" id="CHEBI:456216"/>
        <dbReference type="EC" id="2.7.1.24"/>
    </reaction>
</comment>
<evidence type="ECO:0000256" key="8">
    <source>
        <dbReference type="HAMAP-Rule" id="MF_00376"/>
    </source>
</evidence>
<keyword evidence="5 8" id="KW-0418">Kinase</keyword>
<evidence type="ECO:0000256" key="7">
    <source>
        <dbReference type="ARBA" id="ARBA00022993"/>
    </source>
</evidence>
<dbReference type="Proteomes" id="UP000253090">
    <property type="component" value="Unassembled WGS sequence"/>
</dbReference>
<evidence type="ECO:0000256" key="6">
    <source>
        <dbReference type="ARBA" id="ARBA00022840"/>
    </source>
</evidence>
<organism evidence="10 11">
    <name type="scientific">Fontibacillus phaseoli</name>
    <dbReference type="NCBI Taxonomy" id="1416533"/>
    <lineage>
        <taxon>Bacteria</taxon>
        <taxon>Bacillati</taxon>
        <taxon>Bacillota</taxon>
        <taxon>Bacilli</taxon>
        <taxon>Bacillales</taxon>
        <taxon>Paenibacillaceae</taxon>
        <taxon>Fontibacillus</taxon>
    </lineage>
</organism>
<evidence type="ECO:0000256" key="2">
    <source>
        <dbReference type="ARBA" id="ARBA00022490"/>
    </source>
</evidence>
<gene>
    <name evidence="8" type="primary">coaE</name>
    <name evidence="10" type="ORF">DFP94_102557</name>
</gene>
<dbReference type="GO" id="GO:0005737">
    <property type="term" value="C:cytoplasm"/>
    <property type="evidence" value="ECO:0007669"/>
    <property type="project" value="UniProtKB-SubCell"/>
</dbReference>
<dbReference type="GO" id="GO:0015937">
    <property type="term" value="P:coenzyme A biosynthetic process"/>
    <property type="evidence" value="ECO:0007669"/>
    <property type="project" value="UniProtKB-UniRule"/>
</dbReference>
<dbReference type="PANTHER" id="PTHR10695">
    <property type="entry name" value="DEPHOSPHO-COA KINASE-RELATED"/>
    <property type="match status" value="1"/>
</dbReference>
<evidence type="ECO:0000256" key="5">
    <source>
        <dbReference type="ARBA" id="ARBA00022777"/>
    </source>
</evidence>
<evidence type="ECO:0000256" key="3">
    <source>
        <dbReference type="ARBA" id="ARBA00022679"/>
    </source>
</evidence>
<accession>A0A369BME6</accession>
<dbReference type="GO" id="GO:0004140">
    <property type="term" value="F:dephospho-CoA kinase activity"/>
    <property type="evidence" value="ECO:0007669"/>
    <property type="project" value="UniProtKB-UniRule"/>
</dbReference>
<dbReference type="CDD" id="cd02022">
    <property type="entry name" value="DPCK"/>
    <property type="match status" value="1"/>
</dbReference>
<feature type="binding site" evidence="8">
    <location>
        <begin position="10"/>
        <end position="15"/>
    </location>
    <ligand>
        <name>ATP</name>
        <dbReference type="ChEBI" id="CHEBI:30616"/>
    </ligand>
</feature>
<dbReference type="FunFam" id="3.40.50.300:FF:000991">
    <property type="entry name" value="Dephospho-CoA kinase"/>
    <property type="match status" value="1"/>
</dbReference>
<keyword evidence="2 8" id="KW-0963">Cytoplasm</keyword>
<comment type="function">
    <text evidence="8">Catalyzes the phosphorylation of the 3'-hydroxyl group of dephosphocoenzyme A to form coenzyme A.</text>
</comment>